<accession>A0ABU6XVR8</accession>
<feature type="region of interest" description="Disordered" evidence="1">
    <location>
        <begin position="1"/>
        <end position="24"/>
    </location>
</feature>
<proteinExistence type="predicted"/>
<organism evidence="2 3">
    <name type="scientific">Stylosanthes scabra</name>
    <dbReference type="NCBI Taxonomy" id="79078"/>
    <lineage>
        <taxon>Eukaryota</taxon>
        <taxon>Viridiplantae</taxon>
        <taxon>Streptophyta</taxon>
        <taxon>Embryophyta</taxon>
        <taxon>Tracheophyta</taxon>
        <taxon>Spermatophyta</taxon>
        <taxon>Magnoliopsida</taxon>
        <taxon>eudicotyledons</taxon>
        <taxon>Gunneridae</taxon>
        <taxon>Pentapetalae</taxon>
        <taxon>rosids</taxon>
        <taxon>fabids</taxon>
        <taxon>Fabales</taxon>
        <taxon>Fabaceae</taxon>
        <taxon>Papilionoideae</taxon>
        <taxon>50 kb inversion clade</taxon>
        <taxon>dalbergioids sensu lato</taxon>
        <taxon>Dalbergieae</taxon>
        <taxon>Pterocarpus clade</taxon>
        <taxon>Stylosanthes</taxon>
    </lineage>
</organism>
<name>A0ABU6XVR8_9FABA</name>
<feature type="compositionally biased region" description="Basic and acidic residues" evidence="1">
    <location>
        <begin position="110"/>
        <end position="123"/>
    </location>
</feature>
<evidence type="ECO:0000256" key="1">
    <source>
        <dbReference type="SAM" id="MobiDB-lite"/>
    </source>
</evidence>
<sequence>MQLQSNQRWDAFQQRFDASQEENRKSFSDINERMDRMDHQLNFLCNTNQMMKENLLFPYQATKLTMREMQQRGIPVTMENLRIQKNKEKEMRVERQRYQKILDEAAAEREKKLNKGKQGEHKMIQMNMKTRK</sequence>
<evidence type="ECO:0000313" key="2">
    <source>
        <dbReference type="EMBL" id="MED6201401.1"/>
    </source>
</evidence>
<protein>
    <submittedName>
        <fullName evidence="2">Uncharacterized protein</fullName>
    </submittedName>
</protein>
<keyword evidence="3" id="KW-1185">Reference proteome</keyword>
<evidence type="ECO:0000313" key="3">
    <source>
        <dbReference type="Proteomes" id="UP001341840"/>
    </source>
</evidence>
<gene>
    <name evidence="2" type="ORF">PIB30_094593</name>
</gene>
<dbReference type="EMBL" id="JASCZI010213549">
    <property type="protein sequence ID" value="MED6201401.1"/>
    <property type="molecule type" value="Genomic_DNA"/>
</dbReference>
<dbReference type="Proteomes" id="UP001341840">
    <property type="component" value="Unassembled WGS sequence"/>
</dbReference>
<comment type="caution">
    <text evidence="2">The sequence shown here is derived from an EMBL/GenBank/DDBJ whole genome shotgun (WGS) entry which is preliminary data.</text>
</comment>
<feature type="region of interest" description="Disordered" evidence="1">
    <location>
        <begin position="110"/>
        <end position="132"/>
    </location>
</feature>
<reference evidence="2 3" key="1">
    <citation type="journal article" date="2023" name="Plants (Basel)">
        <title>Bridging the Gap: Combining Genomics and Transcriptomics Approaches to Understand Stylosanthes scabra, an Orphan Legume from the Brazilian Caatinga.</title>
        <authorList>
            <person name="Ferreira-Neto J.R.C."/>
            <person name="da Silva M.D."/>
            <person name="Binneck E."/>
            <person name="de Melo N.F."/>
            <person name="da Silva R.H."/>
            <person name="de Melo A.L.T.M."/>
            <person name="Pandolfi V."/>
            <person name="Bustamante F.O."/>
            <person name="Brasileiro-Vidal A.C."/>
            <person name="Benko-Iseppon A.M."/>
        </authorList>
    </citation>
    <scope>NUCLEOTIDE SEQUENCE [LARGE SCALE GENOMIC DNA]</scope>
    <source>
        <tissue evidence="2">Leaves</tissue>
    </source>
</reference>